<dbReference type="Pfam" id="PF03374">
    <property type="entry name" value="ANT"/>
    <property type="match status" value="1"/>
</dbReference>
<comment type="caution">
    <text evidence="2">The sequence shown here is derived from an EMBL/GenBank/DDBJ whole genome shotgun (WGS) entry which is preliminary data.</text>
</comment>
<dbReference type="InterPro" id="IPR005039">
    <property type="entry name" value="Ant_C"/>
</dbReference>
<keyword evidence="3" id="KW-1185">Reference proteome</keyword>
<evidence type="ECO:0000313" key="2">
    <source>
        <dbReference type="EMBL" id="GBQ88935.1"/>
    </source>
</evidence>
<dbReference type="EMBL" id="BAPV01000012">
    <property type="protein sequence ID" value="GBQ88935.1"/>
    <property type="molecule type" value="Genomic_DNA"/>
</dbReference>
<reference evidence="2" key="1">
    <citation type="submission" date="2013-04" db="EMBL/GenBank/DDBJ databases">
        <title>The genome sequencing project of 58 acetic acid bacteria.</title>
        <authorList>
            <person name="Okamoto-Kainuma A."/>
            <person name="Ishikawa M."/>
            <person name="Umino S."/>
            <person name="Koizumi Y."/>
            <person name="Shiwa Y."/>
            <person name="Yoshikawa H."/>
            <person name="Matsutani M."/>
            <person name="Matsushita K."/>
        </authorList>
    </citation>
    <scope>NUCLEOTIDE SEQUENCE</scope>
    <source>
        <strain evidence="2">NRIC 0535</strain>
    </source>
</reference>
<evidence type="ECO:0000259" key="1">
    <source>
        <dbReference type="Pfam" id="PF03374"/>
    </source>
</evidence>
<dbReference type="Proteomes" id="UP001062776">
    <property type="component" value="Unassembled WGS sequence"/>
</dbReference>
<evidence type="ECO:0000313" key="3">
    <source>
        <dbReference type="Proteomes" id="UP001062776"/>
    </source>
</evidence>
<sequence length="265" mass="28943">MTADSTNAPVIASAITPHMRDGEARILDIDLAGRLGFAKPVKIRDLIKRHIENLEKLGTLPTVGRVIKGGNAKEYYLNKKQAIFITAKSETDEATAVTIEIIERFDAYERGEAYAPALPKTYAQALLAAAHAEQERERLAGENAVLAPKAEALDKLATLDGVHNLRSAAQQCGWPEKIFISRLMELKWLYSHTVSGRKLAYADKVKAGLIEVKNVEVKRTGYVEGVGQPMITQKGLSQLRILLGTYIAPGKSAPVPFSRPKEAAS</sequence>
<proteinExistence type="predicted"/>
<gene>
    <name evidence="2" type="ORF">AA0535_1667</name>
</gene>
<feature type="domain" description="Antirepressor protein C-terminal" evidence="1">
    <location>
        <begin position="142"/>
        <end position="243"/>
    </location>
</feature>
<accession>A0ABQ0Q311</accession>
<protein>
    <submittedName>
        <fullName evidence="2">Anti-repressor protein</fullName>
    </submittedName>
</protein>
<organism evidence="2 3">
    <name type="scientific">Asaia krungthepensis NRIC 0535</name>
    <dbReference type="NCBI Taxonomy" id="1307925"/>
    <lineage>
        <taxon>Bacteria</taxon>
        <taxon>Pseudomonadati</taxon>
        <taxon>Pseudomonadota</taxon>
        <taxon>Alphaproteobacteria</taxon>
        <taxon>Acetobacterales</taxon>
        <taxon>Acetobacteraceae</taxon>
        <taxon>Asaia</taxon>
    </lineage>
</organism>
<dbReference type="RefSeq" id="WP_264815521.1">
    <property type="nucleotide sequence ID" value="NZ_BAPV01000012.1"/>
</dbReference>
<name>A0ABQ0Q311_9PROT</name>